<evidence type="ECO:0000256" key="1">
    <source>
        <dbReference type="SAM" id="Phobius"/>
    </source>
</evidence>
<dbReference type="AlphaFoldDB" id="A0A4S8PWA2"/>
<sequence>MSFVYLSTYFSQGPLRDVRGYLGYNVIDSGSPWQWTFNILLWGLPALPLCRLILGWMNGVRPAWWRMGVGYLFLGLVIYAFGTLAYSTEIDRIVLLVAGMSVILTAGYGFTRRWIAVC</sequence>
<comment type="caution">
    <text evidence="2">The sequence shown here is derived from an EMBL/GenBank/DDBJ whole genome shotgun (WGS) entry which is preliminary data.</text>
</comment>
<keyword evidence="1" id="KW-0472">Membrane</keyword>
<feature type="transmembrane region" description="Helical" evidence="1">
    <location>
        <begin position="93"/>
        <end position="111"/>
    </location>
</feature>
<dbReference type="RefSeq" id="WP_136540572.1">
    <property type="nucleotide sequence ID" value="NZ_STGU01000005.1"/>
</dbReference>
<organism evidence="2 3">
    <name type="scientific">Rhizobium rosettiformans W3</name>
    <dbReference type="NCBI Taxonomy" id="538378"/>
    <lineage>
        <taxon>Bacteria</taxon>
        <taxon>Pseudomonadati</taxon>
        <taxon>Pseudomonadota</taxon>
        <taxon>Alphaproteobacteria</taxon>
        <taxon>Hyphomicrobiales</taxon>
        <taxon>Rhizobiaceae</taxon>
        <taxon>Rhizobium/Agrobacterium group</taxon>
        <taxon>Rhizobium</taxon>
    </lineage>
</organism>
<keyword evidence="1" id="KW-1133">Transmembrane helix</keyword>
<gene>
    <name evidence="2" type="ORF">FAA86_11105</name>
</gene>
<accession>A0A4S8PWA2</accession>
<proteinExistence type="predicted"/>
<protein>
    <submittedName>
        <fullName evidence="2">Uncharacterized protein</fullName>
    </submittedName>
</protein>
<evidence type="ECO:0000313" key="3">
    <source>
        <dbReference type="Proteomes" id="UP000307378"/>
    </source>
</evidence>
<feature type="transmembrane region" description="Helical" evidence="1">
    <location>
        <begin position="39"/>
        <end position="57"/>
    </location>
</feature>
<name>A0A4S8PWA2_9HYPH</name>
<feature type="transmembrane region" description="Helical" evidence="1">
    <location>
        <begin position="69"/>
        <end position="87"/>
    </location>
</feature>
<dbReference type="Proteomes" id="UP000307378">
    <property type="component" value="Unassembled WGS sequence"/>
</dbReference>
<evidence type="ECO:0000313" key="2">
    <source>
        <dbReference type="EMBL" id="THV35880.1"/>
    </source>
</evidence>
<keyword evidence="1" id="KW-0812">Transmembrane</keyword>
<dbReference type="EMBL" id="STGU01000005">
    <property type="protein sequence ID" value="THV35880.1"/>
    <property type="molecule type" value="Genomic_DNA"/>
</dbReference>
<reference evidence="2 3" key="1">
    <citation type="submission" date="2019-04" db="EMBL/GenBank/DDBJ databases">
        <title>genome sequence of strain W3.</title>
        <authorList>
            <person name="Gao J."/>
            <person name="Sun J."/>
        </authorList>
    </citation>
    <scope>NUCLEOTIDE SEQUENCE [LARGE SCALE GENOMIC DNA]</scope>
    <source>
        <strain evidence="2 3">W3</strain>
    </source>
</reference>